<dbReference type="AlphaFoldDB" id="A0A9X1ZK65"/>
<dbReference type="InterPro" id="IPR043129">
    <property type="entry name" value="ATPase_NBD"/>
</dbReference>
<dbReference type="EMBL" id="JAKILB010000007">
    <property type="protein sequence ID" value="MCL1139303.1"/>
    <property type="molecule type" value="Genomic_DNA"/>
</dbReference>
<name>A0A9X1ZK65_9GAMM</name>
<dbReference type="SUPFAM" id="SSF53067">
    <property type="entry name" value="Actin-like ATPase domain"/>
    <property type="match status" value="1"/>
</dbReference>
<protein>
    <submittedName>
        <fullName evidence="1">MSHA biogenesis protein MshI</fullName>
    </submittedName>
</protein>
<dbReference type="Proteomes" id="UP001139293">
    <property type="component" value="Unassembled WGS sequence"/>
</dbReference>
<dbReference type="RefSeq" id="WP_248950472.1">
    <property type="nucleotide sequence ID" value="NZ_JAKILB010000007.1"/>
</dbReference>
<organism evidence="1 2">
    <name type="scientific">Shewanella pneumatophori</name>
    <dbReference type="NCBI Taxonomy" id="314092"/>
    <lineage>
        <taxon>Bacteria</taxon>
        <taxon>Pseudomonadati</taxon>
        <taxon>Pseudomonadota</taxon>
        <taxon>Gammaproteobacteria</taxon>
        <taxon>Alteromonadales</taxon>
        <taxon>Shewanellaceae</taxon>
        <taxon>Shewanella</taxon>
    </lineage>
</organism>
<comment type="caution">
    <text evidence="1">The sequence shown here is derived from an EMBL/GenBank/DDBJ whole genome shotgun (WGS) entry which is preliminary data.</text>
</comment>
<sequence length="293" mass="32502">MEESLLGKIQFWRKSAPKQNLGVYICADKISVFQGSTAQVAAKTMTFAFNQHDWNSAFSQVVKEFGVANIQIVLAADFYQLLLVDKPNVQEEELNAALLWSVKDIVTQAVTDIHLDYFESSKQTTNKVNVVVTEKSQLSALLIAAKNVGLVTVGVSIEEMAMSNLFDDNQARLVLSHREGQELLLTVVRAGEVFMQRRVRGFLQIDKVSAEDLSYGVADNLSLELQRSMDYFESQLREAPVSSIELVMDGERVALANLIAANFDQSVTPYDGISVESVFAQLALAEITRGQQQ</sequence>
<proteinExistence type="predicted"/>
<accession>A0A9X1ZK65</accession>
<gene>
    <name evidence="1" type="ORF">L2740_12205</name>
</gene>
<dbReference type="Gene3D" id="3.30.420.380">
    <property type="match status" value="1"/>
</dbReference>
<keyword evidence="2" id="KW-1185">Reference proteome</keyword>
<evidence type="ECO:0000313" key="2">
    <source>
        <dbReference type="Proteomes" id="UP001139293"/>
    </source>
</evidence>
<reference evidence="1" key="1">
    <citation type="submission" date="2022-01" db="EMBL/GenBank/DDBJ databases">
        <title>Whole genome-based taxonomy of the Shewanellaceae.</title>
        <authorList>
            <person name="Martin-Rodriguez A.J."/>
        </authorList>
    </citation>
    <scope>NUCLEOTIDE SEQUENCE</scope>
    <source>
        <strain evidence="1">KCTC 23973</strain>
    </source>
</reference>
<evidence type="ECO:0000313" key="1">
    <source>
        <dbReference type="EMBL" id="MCL1139303.1"/>
    </source>
</evidence>